<dbReference type="OrthoDB" id="3359887at2759"/>
<keyword evidence="3" id="KW-1185">Reference proteome</keyword>
<evidence type="ECO:0000313" key="3">
    <source>
        <dbReference type="Proteomes" id="UP000053424"/>
    </source>
</evidence>
<name>A0A0C3CA83_HEBCY</name>
<evidence type="ECO:0000313" key="2">
    <source>
        <dbReference type="EMBL" id="KIM45730.1"/>
    </source>
</evidence>
<dbReference type="EMBL" id="KN831772">
    <property type="protein sequence ID" value="KIM45730.1"/>
    <property type="molecule type" value="Genomic_DNA"/>
</dbReference>
<dbReference type="HOGENOM" id="CLU_538562_0_0_1"/>
<accession>A0A0C3CA83</accession>
<proteinExistence type="predicted"/>
<organism evidence="2 3">
    <name type="scientific">Hebeloma cylindrosporum</name>
    <dbReference type="NCBI Taxonomy" id="76867"/>
    <lineage>
        <taxon>Eukaryota</taxon>
        <taxon>Fungi</taxon>
        <taxon>Dikarya</taxon>
        <taxon>Basidiomycota</taxon>
        <taxon>Agaricomycotina</taxon>
        <taxon>Agaricomycetes</taxon>
        <taxon>Agaricomycetidae</taxon>
        <taxon>Agaricales</taxon>
        <taxon>Agaricineae</taxon>
        <taxon>Hymenogastraceae</taxon>
        <taxon>Hebeloma</taxon>
    </lineage>
</organism>
<gene>
    <name evidence="2" type="ORF">M413DRAFT_66195</name>
</gene>
<reference evidence="2 3" key="1">
    <citation type="submission" date="2014-04" db="EMBL/GenBank/DDBJ databases">
        <authorList>
            <consortium name="DOE Joint Genome Institute"/>
            <person name="Kuo A."/>
            <person name="Gay G."/>
            <person name="Dore J."/>
            <person name="Kohler A."/>
            <person name="Nagy L.G."/>
            <person name="Floudas D."/>
            <person name="Copeland A."/>
            <person name="Barry K.W."/>
            <person name="Cichocki N."/>
            <person name="Veneault-Fourrey C."/>
            <person name="LaButti K."/>
            <person name="Lindquist E.A."/>
            <person name="Lipzen A."/>
            <person name="Lundell T."/>
            <person name="Morin E."/>
            <person name="Murat C."/>
            <person name="Sun H."/>
            <person name="Tunlid A."/>
            <person name="Henrissat B."/>
            <person name="Grigoriev I.V."/>
            <person name="Hibbett D.S."/>
            <person name="Martin F."/>
            <person name="Nordberg H.P."/>
            <person name="Cantor M.N."/>
            <person name="Hua S.X."/>
        </authorList>
    </citation>
    <scope>NUCLEOTIDE SEQUENCE [LARGE SCALE GENOMIC DNA]</scope>
    <source>
        <strain evidence="3">h7</strain>
    </source>
</reference>
<feature type="region of interest" description="Disordered" evidence="1">
    <location>
        <begin position="1"/>
        <end position="21"/>
    </location>
</feature>
<dbReference type="STRING" id="686832.A0A0C3CA83"/>
<dbReference type="AlphaFoldDB" id="A0A0C3CA83"/>
<reference evidence="3" key="2">
    <citation type="submission" date="2015-01" db="EMBL/GenBank/DDBJ databases">
        <title>Evolutionary Origins and Diversification of the Mycorrhizal Mutualists.</title>
        <authorList>
            <consortium name="DOE Joint Genome Institute"/>
            <consortium name="Mycorrhizal Genomics Consortium"/>
            <person name="Kohler A."/>
            <person name="Kuo A."/>
            <person name="Nagy L.G."/>
            <person name="Floudas D."/>
            <person name="Copeland A."/>
            <person name="Barry K.W."/>
            <person name="Cichocki N."/>
            <person name="Veneault-Fourrey C."/>
            <person name="LaButti K."/>
            <person name="Lindquist E.A."/>
            <person name="Lipzen A."/>
            <person name="Lundell T."/>
            <person name="Morin E."/>
            <person name="Murat C."/>
            <person name="Riley R."/>
            <person name="Ohm R."/>
            <person name="Sun H."/>
            <person name="Tunlid A."/>
            <person name="Henrissat B."/>
            <person name="Grigoriev I.V."/>
            <person name="Hibbett D.S."/>
            <person name="Martin F."/>
        </authorList>
    </citation>
    <scope>NUCLEOTIDE SEQUENCE [LARGE SCALE GENOMIC DNA]</scope>
    <source>
        <strain evidence="3">h7</strain>
    </source>
</reference>
<evidence type="ECO:0000256" key="1">
    <source>
        <dbReference type="SAM" id="MobiDB-lite"/>
    </source>
</evidence>
<dbReference type="Proteomes" id="UP000053424">
    <property type="component" value="Unassembled WGS sequence"/>
</dbReference>
<feature type="region of interest" description="Disordered" evidence="1">
    <location>
        <begin position="486"/>
        <end position="511"/>
    </location>
</feature>
<protein>
    <submittedName>
        <fullName evidence="2">Uncharacterized protein</fullName>
    </submittedName>
</protein>
<feature type="compositionally biased region" description="Basic and acidic residues" evidence="1">
    <location>
        <begin position="1"/>
        <end position="10"/>
    </location>
</feature>
<sequence length="511" mass="57988">MSPPENEKYNPSRPPSYDLNNLPIRTEGHYWESINRLSDASSKQQRAKITKETGISRLPLCAASPAFIHPTFFPVDPFHLFYLETGPSNTNLFYENCMAFIWDTWTSTSKPTERIHLTEDKARRFGEAVAAAWKTLPPAFCGPVRDPFLKRHSQYKIYEWMALLHWYTLPIGMELGFDAGVLENFSHFVSAIEFAMSIQSRSEEELAQLHSVIRKFLASFEALYIAGNPEHISRSRLCIFQLIHVPMHIKWNGSIRVGSQATVERSIGEVGRKIRSKKSPFANLANIITEKELLRILKLYYPSLSVESTSNTEEGSEVEADQPQRPRLIQKIMLTRKDSANTSVMGELESVERYSHLDLDDPDSSITVERWGKARLTNGRLLRSRASDQDSSAARFYRWTIFGEALAFYEQKIDNDVTKRLVVYHQLVNVKQPLGQVRGQWDRDTIHAVEISAIVDIVGIWEPGNESKNVYVLRKHPAIALLSREELGKGSEADETEGLGTENAGGDSENA</sequence>